<evidence type="ECO:0008006" key="4">
    <source>
        <dbReference type="Google" id="ProtNLM"/>
    </source>
</evidence>
<feature type="transmembrane region" description="Helical" evidence="1">
    <location>
        <begin position="20"/>
        <end position="41"/>
    </location>
</feature>
<protein>
    <recommendedName>
        <fullName evidence="4">DUF4153 domain-containing protein</fullName>
    </recommendedName>
</protein>
<dbReference type="STRING" id="209880.SAMN02910343_01414"/>
<feature type="transmembrane region" description="Helical" evidence="1">
    <location>
        <begin position="136"/>
        <end position="165"/>
    </location>
</feature>
<sequence>MGKLWQWGIYWLGRAKQGVVRFRSASLWGFLLFLCWSGMSVWHKEDILYLSLFFSLAATMLLAAGWEFMQEERAGGRNEIIRYIPPALLCILLWGGLNVLEVKEYVIMAGLGLITAFMSMNLYVVSRNHRAGLFPILFLGALQAAGVSILSMAALSLCLAAVDAMLVSLPWYWWSMAAACSICIVGWNWFLASIPEENAPLRVPSSLKKLCQRVLFPVYGLYLLILYVYIGKILWLGTMPSGTMNWFGTLALLGYVLFYFLLGETEEVKGKSFFLYIGMTLLPIVTVQLLGVYIRYEAYGLTTLRYLSMACTVFGLASLFQGMRRKPIRNLWLLASALALLVTVTPANAIDVPVQNQKGRLYGALKYANMVQDGRIVEGKPEEHTRQQIRSAWQYIRRSPAVYADREVKALADSPVLARLGAEDSAEQIRVVHADSVTIKAKGASAVTWFEEPVASDGTLTVQGAKGKETFSVSPFTKQVLQEVYDGRRPNMEYSPRPGCRLLFLEITFQEGRAVLVQGMLAE</sequence>
<reference evidence="2 3" key="1">
    <citation type="submission" date="2016-10" db="EMBL/GenBank/DDBJ databases">
        <authorList>
            <person name="de Groot N.N."/>
        </authorList>
    </citation>
    <scope>NUCLEOTIDE SEQUENCE [LARGE SCALE GENOMIC DNA]</scope>
    <source>
        <strain evidence="2 3">DSM 15230</strain>
    </source>
</reference>
<dbReference type="InterPro" id="IPR025291">
    <property type="entry name" value="DUF4153"/>
</dbReference>
<dbReference type="Pfam" id="PF13687">
    <property type="entry name" value="DUF4153"/>
    <property type="match status" value="1"/>
</dbReference>
<keyword evidence="3" id="KW-1185">Reference proteome</keyword>
<dbReference type="EMBL" id="FMXA01000022">
    <property type="protein sequence ID" value="SDA58125.1"/>
    <property type="molecule type" value="Genomic_DNA"/>
</dbReference>
<evidence type="ECO:0000256" key="1">
    <source>
        <dbReference type="SAM" id="Phobius"/>
    </source>
</evidence>
<dbReference type="GeneID" id="87756410"/>
<feature type="transmembrane region" description="Helical" evidence="1">
    <location>
        <begin position="105"/>
        <end position="124"/>
    </location>
</feature>
<feature type="transmembrane region" description="Helical" evidence="1">
    <location>
        <begin position="330"/>
        <end position="350"/>
    </location>
</feature>
<evidence type="ECO:0000313" key="2">
    <source>
        <dbReference type="EMBL" id="SDA58125.1"/>
    </source>
</evidence>
<keyword evidence="1" id="KW-0812">Transmembrane</keyword>
<feature type="transmembrane region" description="Helical" evidence="1">
    <location>
        <begin position="243"/>
        <end position="262"/>
    </location>
</feature>
<feature type="transmembrane region" description="Helical" evidence="1">
    <location>
        <begin position="171"/>
        <end position="194"/>
    </location>
</feature>
<keyword evidence="1" id="KW-0472">Membrane</keyword>
<feature type="transmembrane region" description="Helical" evidence="1">
    <location>
        <begin position="80"/>
        <end position="99"/>
    </location>
</feature>
<name>A0A1G5WLK9_9FIRM</name>
<accession>A0A1G5WLK9</accession>
<feature type="transmembrane region" description="Helical" evidence="1">
    <location>
        <begin position="306"/>
        <end position="323"/>
    </location>
</feature>
<organism evidence="2 3">
    <name type="scientific">Allisonella histaminiformans</name>
    <dbReference type="NCBI Taxonomy" id="209880"/>
    <lineage>
        <taxon>Bacteria</taxon>
        <taxon>Bacillati</taxon>
        <taxon>Bacillota</taxon>
        <taxon>Negativicutes</taxon>
        <taxon>Veillonellales</taxon>
        <taxon>Veillonellaceae</taxon>
        <taxon>Allisonella</taxon>
    </lineage>
</organism>
<feature type="transmembrane region" description="Helical" evidence="1">
    <location>
        <begin position="47"/>
        <end position="68"/>
    </location>
</feature>
<dbReference type="Proteomes" id="UP000199689">
    <property type="component" value="Unassembled WGS sequence"/>
</dbReference>
<keyword evidence="1" id="KW-1133">Transmembrane helix</keyword>
<evidence type="ECO:0000313" key="3">
    <source>
        <dbReference type="Proteomes" id="UP000199689"/>
    </source>
</evidence>
<feature type="transmembrane region" description="Helical" evidence="1">
    <location>
        <begin position="214"/>
        <end position="237"/>
    </location>
</feature>
<gene>
    <name evidence="2" type="ORF">SAMN02910343_01414</name>
</gene>
<feature type="transmembrane region" description="Helical" evidence="1">
    <location>
        <begin position="274"/>
        <end position="294"/>
    </location>
</feature>
<dbReference type="OrthoDB" id="1633591at2"/>
<proteinExistence type="predicted"/>
<dbReference type="RefSeq" id="WP_091365263.1">
    <property type="nucleotide sequence ID" value="NZ_FMXA01000022.1"/>
</dbReference>
<dbReference type="AlphaFoldDB" id="A0A1G5WLK9"/>